<name>A0ABT5J2Y7_9NEIS</name>
<evidence type="ECO:0000256" key="3">
    <source>
        <dbReference type="PROSITE-ProRule" id="PRU00284"/>
    </source>
</evidence>
<dbReference type="Proteomes" id="UP001219956">
    <property type="component" value="Unassembled WGS sequence"/>
</dbReference>
<dbReference type="PANTHER" id="PTHR32089">
    <property type="entry name" value="METHYL-ACCEPTING CHEMOTAXIS PROTEIN MCPB"/>
    <property type="match status" value="1"/>
</dbReference>
<dbReference type="PROSITE" id="PS50111">
    <property type="entry name" value="CHEMOTAXIS_TRANSDUC_2"/>
    <property type="match status" value="1"/>
</dbReference>
<organism evidence="6 7">
    <name type="scientific">Vogesella aquatica</name>
    <dbReference type="NCBI Taxonomy" id="2984206"/>
    <lineage>
        <taxon>Bacteria</taxon>
        <taxon>Pseudomonadati</taxon>
        <taxon>Pseudomonadota</taxon>
        <taxon>Betaproteobacteria</taxon>
        <taxon>Neisseriales</taxon>
        <taxon>Chromobacteriaceae</taxon>
        <taxon>Vogesella</taxon>
    </lineage>
</organism>
<accession>A0ABT5J2Y7</accession>
<dbReference type="EMBL" id="JAQQLF010000033">
    <property type="protein sequence ID" value="MDC7719137.1"/>
    <property type="molecule type" value="Genomic_DNA"/>
</dbReference>
<dbReference type="PRINTS" id="PR00260">
    <property type="entry name" value="CHEMTRNSDUCR"/>
</dbReference>
<protein>
    <submittedName>
        <fullName evidence="6">Methyl-accepting chemotaxis protein</fullName>
    </submittedName>
</protein>
<evidence type="ECO:0000259" key="5">
    <source>
        <dbReference type="PROSITE" id="PS50885"/>
    </source>
</evidence>
<dbReference type="InterPro" id="IPR024478">
    <property type="entry name" value="HlyB_4HB_MCP"/>
</dbReference>
<keyword evidence="1 3" id="KW-0807">Transducer</keyword>
<dbReference type="CDD" id="cd11386">
    <property type="entry name" value="MCP_signal"/>
    <property type="match status" value="1"/>
</dbReference>
<dbReference type="Pfam" id="PF00015">
    <property type="entry name" value="MCPsignal"/>
    <property type="match status" value="1"/>
</dbReference>
<dbReference type="InterPro" id="IPR003660">
    <property type="entry name" value="HAMP_dom"/>
</dbReference>
<keyword evidence="7" id="KW-1185">Reference proteome</keyword>
<dbReference type="PANTHER" id="PTHR32089:SF112">
    <property type="entry name" value="LYSOZYME-LIKE PROTEIN-RELATED"/>
    <property type="match status" value="1"/>
</dbReference>
<evidence type="ECO:0000256" key="1">
    <source>
        <dbReference type="ARBA" id="ARBA00023224"/>
    </source>
</evidence>
<feature type="domain" description="HAMP" evidence="5">
    <location>
        <begin position="205"/>
        <end position="258"/>
    </location>
</feature>
<dbReference type="SMART" id="SM00283">
    <property type="entry name" value="MA"/>
    <property type="match status" value="1"/>
</dbReference>
<evidence type="ECO:0000313" key="7">
    <source>
        <dbReference type="Proteomes" id="UP001219956"/>
    </source>
</evidence>
<dbReference type="SMART" id="SM00304">
    <property type="entry name" value="HAMP"/>
    <property type="match status" value="2"/>
</dbReference>
<comment type="caution">
    <text evidence="6">The sequence shown here is derived from an EMBL/GenBank/DDBJ whole genome shotgun (WGS) entry which is preliminary data.</text>
</comment>
<evidence type="ECO:0000256" key="2">
    <source>
        <dbReference type="ARBA" id="ARBA00029447"/>
    </source>
</evidence>
<evidence type="ECO:0000259" key="4">
    <source>
        <dbReference type="PROSITE" id="PS50111"/>
    </source>
</evidence>
<dbReference type="RefSeq" id="WP_272753321.1">
    <property type="nucleotide sequence ID" value="NZ_JAQQLF010000033.1"/>
</dbReference>
<proteinExistence type="inferred from homology"/>
<sequence length="535" mass="56829">MKIAHKLGLLVLITVLGMLVLGSGAIWQLKRFQALLDDSETTIASIQLLADARANFLDYNGLVLLHVINTDASRLQAIEAEMKEQRTLTEASLKSYEALVADPEDKRLLDDERQKLQRVWSFYGNILDLSRQQRTEEARVLYERNLPTINEAVAALDKHAKYNNTYVEQNRVGSAAIQSQSLGITIGLTALGALLVGMIGFTVYRQVERGLGGARQLMQDIAGNLDFTRRAQVQGKDEIAEMLTAFNQLIDSLRGSLSRIMDGARQINEASEAVAGAAHKVAHGSDEQSESAAAMAAALEEITVSINHVGDRAQEADQLVRSAGASAGGGRKVIDSTVGSIHAISSAVGEASGNMVQLDERSREIASVVSVIRDVADQTNLLALNAAIEAARAGEMGRGFAVVADEVRKLAERTALSTREIEASVGAIQTVSGSAVARMQAAVERVDGGVAEAGRASEVMGDIVSSATQSCELVGEITLAIREQGAATNGIAHQVEAVASLATDNAIAAGEASSQAQRLRELASSMQQTVSAYKL</sequence>
<dbReference type="SUPFAM" id="SSF58104">
    <property type="entry name" value="Methyl-accepting chemotaxis protein (MCP) signaling domain"/>
    <property type="match status" value="1"/>
</dbReference>
<dbReference type="Pfam" id="PF00672">
    <property type="entry name" value="HAMP"/>
    <property type="match status" value="1"/>
</dbReference>
<reference evidence="6 7" key="1">
    <citation type="submission" date="2023-01" db="EMBL/GenBank/DDBJ databases">
        <title>Novel species of the genus Vogesella isolated from rivers.</title>
        <authorList>
            <person name="Lu H."/>
        </authorList>
    </citation>
    <scope>NUCLEOTIDE SEQUENCE [LARGE SCALE GENOMIC DNA]</scope>
    <source>
        <strain evidence="6 7">DC21W</strain>
    </source>
</reference>
<dbReference type="PROSITE" id="PS50885">
    <property type="entry name" value="HAMP"/>
    <property type="match status" value="1"/>
</dbReference>
<gene>
    <name evidence="6" type="ORF">PQU95_18200</name>
</gene>
<dbReference type="Pfam" id="PF12729">
    <property type="entry name" value="4HB_MCP_1"/>
    <property type="match status" value="1"/>
</dbReference>
<dbReference type="Gene3D" id="1.10.287.950">
    <property type="entry name" value="Methyl-accepting chemotaxis protein"/>
    <property type="match status" value="1"/>
</dbReference>
<dbReference type="InterPro" id="IPR004089">
    <property type="entry name" value="MCPsignal_dom"/>
</dbReference>
<feature type="domain" description="Methyl-accepting transducer" evidence="4">
    <location>
        <begin position="263"/>
        <end position="499"/>
    </location>
</feature>
<evidence type="ECO:0000313" key="6">
    <source>
        <dbReference type="EMBL" id="MDC7719137.1"/>
    </source>
</evidence>
<dbReference type="CDD" id="cd06225">
    <property type="entry name" value="HAMP"/>
    <property type="match status" value="1"/>
</dbReference>
<dbReference type="InterPro" id="IPR004090">
    <property type="entry name" value="Chemotax_Me-accpt_rcpt"/>
</dbReference>
<comment type="similarity">
    <text evidence="2">Belongs to the methyl-accepting chemotaxis (MCP) protein family.</text>
</comment>